<dbReference type="NCBIfam" id="NF004283">
    <property type="entry name" value="PRK05692.1"/>
    <property type="match status" value="1"/>
</dbReference>
<dbReference type="CDD" id="cd07938">
    <property type="entry name" value="DRE_TIM_HMGL"/>
    <property type="match status" value="1"/>
</dbReference>
<dbReference type="Gene3D" id="3.20.20.70">
    <property type="entry name" value="Aldolase class I"/>
    <property type="match status" value="1"/>
</dbReference>
<evidence type="ECO:0000313" key="6">
    <source>
        <dbReference type="Proteomes" id="UP000193006"/>
    </source>
</evidence>
<dbReference type="EC" id="4.1.3.4" evidence="5"/>
<evidence type="ECO:0000256" key="3">
    <source>
        <dbReference type="ARBA" id="ARBA00023239"/>
    </source>
</evidence>
<dbReference type="Proteomes" id="UP000193006">
    <property type="component" value="Chromosome"/>
</dbReference>
<dbReference type="PANTHER" id="PTHR42738:SF7">
    <property type="entry name" value="HYDROXYMETHYLGLUTARYL-COA LYASE"/>
    <property type="match status" value="1"/>
</dbReference>
<dbReference type="GO" id="GO:0006552">
    <property type="term" value="P:L-leucine catabolic process"/>
    <property type="evidence" value="ECO:0007669"/>
    <property type="project" value="TreeGrafter"/>
</dbReference>
<dbReference type="InterPro" id="IPR043594">
    <property type="entry name" value="HMGL"/>
</dbReference>
<dbReference type="Pfam" id="PF00682">
    <property type="entry name" value="HMGL-like"/>
    <property type="match status" value="1"/>
</dbReference>
<protein>
    <submittedName>
        <fullName evidence="5">Hydroxymethylglutaryl-CoA lyase YngG</fullName>
        <ecNumber evidence="5">4.1.3.4</ecNumber>
    </submittedName>
</protein>
<dbReference type="SUPFAM" id="SSF51569">
    <property type="entry name" value="Aldolase"/>
    <property type="match status" value="1"/>
</dbReference>
<sequence>MNEKKVKIREVGPRDGLQNERQWIETEDKINWINQLAETGLSYIELTSFVHPKWIPALADANEVVKGVKRNKSVSFGALVPNERGLERALQVGIDEVAVFLSASETHNRKNINKSIKETINILKPVVYQAKLADKSVRGYISTVFGCPYEGNVNVQRVIAIAQSLLELGVDEVSLGDTTGIATPNQVEAVLQELARKISLETIALHPHDTRGTALANVFAAYRLGVRTFDGATAGLGGCPYAPGASGNVATEDLVYLLEGLGAQTGIHLERLVNCGKWIQNKLKRNLPSHHLQIALASENKEGFHQ</sequence>
<proteinExistence type="inferred from homology"/>
<keyword evidence="6" id="KW-1185">Reference proteome</keyword>
<dbReference type="PROSITE" id="PS50991">
    <property type="entry name" value="PYR_CT"/>
    <property type="match status" value="1"/>
</dbReference>
<dbReference type="STRING" id="199441.BkAM31D_04330"/>
<evidence type="ECO:0000256" key="1">
    <source>
        <dbReference type="ARBA" id="ARBA00009405"/>
    </source>
</evidence>
<evidence type="ECO:0000313" key="5">
    <source>
        <dbReference type="EMBL" id="ARK29142.1"/>
    </source>
</evidence>
<dbReference type="KEGG" id="bkw:BkAM31D_04330"/>
<gene>
    <name evidence="5" type="primary">yngG_1</name>
    <name evidence="5" type="ORF">BkAM31D_04330</name>
</gene>
<name>A0A1X9MFB6_9BACI</name>
<evidence type="ECO:0000256" key="2">
    <source>
        <dbReference type="ARBA" id="ARBA00022723"/>
    </source>
</evidence>
<dbReference type="InterPro" id="IPR013785">
    <property type="entry name" value="Aldolase_TIM"/>
</dbReference>
<dbReference type="GO" id="GO:0004419">
    <property type="term" value="F:hydroxymethylglutaryl-CoA lyase activity"/>
    <property type="evidence" value="ECO:0007669"/>
    <property type="project" value="UniProtKB-EC"/>
</dbReference>
<dbReference type="PANTHER" id="PTHR42738">
    <property type="entry name" value="HYDROXYMETHYLGLUTARYL-COA LYASE"/>
    <property type="match status" value="1"/>
</dbReference>
<comment type="similarity">
    <text evidence="1">Belongs to the HMG-CoA lyase family.</text>
</comment>
<reference evidence="5 6" key="1">
    <citation type="submission" date="2017-04" db="EMBL/GenBank/DDBJ databases">
        <title>Bacillus krulwichiae AM31D Genome sequencing and assembly.</title>
        <authorList>
            <person name="Krulwich T.A."/>
            <person name="Anastor L."/>
            <person name="Ehrlich R."/>
            <person name="Ehrlich G.D."/>
            <person name="Janto B."/>
        </authorList>
    </citation>
    <scope>NUCLEOTIDE SEQUENCE [LARGE SCALE GENOMIC DNA]</scope>
    <source>
        <strain evidence="5 6">AM31D</strain>
    </source>
</reference>
<evidence type="ECO:0000259" key="4">
    <source>
        <dbReference type="PROSITE" id="PS50991"/>
    </source>
</evidence>
<dbReference type="AlphaFoldDB" id="A0A1X9MFB6"/>
<keyword evidence="2" id="KW-0479">Metal-binding</keyword>
<organism evidence="5 6">
    <name type="scientific">Halalkalibacter krulwichiae</name>
    <dbReference type="NCBI Taxonomy" id="199441"/>
    <lineage>
        <taxon>Bacteria</taxon>
        <taxon>Bacillati</taxon>
        <taxon>Bacillota</taxon>
        <taxon>Bacilli</taxon>
        <taxon>Bacillales</taxon>
        <taxon>Bacillaceae</taxon>
        <taxon>Halalkalibacter</taxon>
    </lineage>
</organism>
<dbReference type="InterPro" id="IPR000891">
    <property type="entry name" value="PYR_CT"/>
</dbReference>
<dbReference type="FunFam" id="3.20.20.70:FF:000071">
    <property type="entry name" value="Hydroxymethylglutaryl-CoA lyase"/>
    <property type="match status" value="1"/>
</dbReference>
<keyword evidence="3 5" id="KW-0456">Lyase</keyword>
<dbReference type="EMBL" id="CP020814">
    <property type="protein sequence ID" value="ARK29142.1"/>
    <property type="molecule type" value="Genomic_DNA"/>
</dbReference>
<dbReference type="GO" id="GO:0046872">
    <property type="term" value="F:metal ion binding"/>
    <property type="evidence" value="ECO:0007669"/>
    <property type="project" value="UniProtKB-KW"/>
</dbReference>
<dbReference type="RefSeq" id="WP_066155951.1">
    <property type="nucleotide sequence ID" value="NZ_CP020814.1"/>
</dbReference>
<accession>A0A1X9MFB6</accession>
<dbReference type="GO" id="GO:0046951">
    <property type="term" value="P:ketone body biosynthetic process"/>
    <property type="evidence" value="ECO:0007669"/>
    <property type="project" value="TreeGrafter"/>
</dbReference>
<feature type="domain" description="Pyruvate carboxyltransferase" evidence="4">
    <location>
        <begin position="6"/>
        <end position="273"/>
    </location>
</feature>